<evidence type="ECO:0000256" key="9">
    <source>
        <dbReference type="ARBA" id="ARBA00047630"/>
    </source>
</evidence>
<accession>E6TUH7</accession>
<dbReference type="STRING" id="649639.Bcell_1470"/>
<comment type="catalytic activity">
    <reaction evidence="9 11">
        <text>4-(phosphooxy)-L-threonine + 2-oxoglutarate = (R)-3-hydroxy-2-oxo-4-phosphooxybutanoate + L-glutamate</text>
        <dbReference type="Rhea" id="RHEA:16573"/>
        <dbReference type="ChEBI" id="CHEBI:16810"/>
        <dbReference type="ChEBI" id="CHEBI:29985"/>
        <dbReference type="ChEBI" id="CHEBI:58452"/>
        <dbReference type="ChEBI" id="CHEBI:58538"/>
        <dbReference type="EC" id="2.6.1.52"/>
    </reaction>
</comment>
<keyword evidence="11" id="KW-0963">Cytoplasm</keyword>
<dbReference type="PANTHER" id="PTHR43247:SF1">
    <property type="entry name" value="PHOSPHOSERINE AMINOTRANSFERASE"/>
    <property type="match status" value="1"/>
</dbReference>
<dbReference type="HAMAP" id="MF_00160">
    <property type="entry name" value="SerC_aminotrans_5"/>
    <property type="match status" value="1"/>
</dbReference>
<feature type="binding site" evidence="11">
    <location>
        <begin position="75"/>
        <end position="76"/>
    </location>
    <ligand>
        <name>pyridoxal 5'-phosphate</name>
        <dbReference type="ChEBI" id="CHEBI:597326"/>
    </ligand>
</feature>
<dbReference type="InterPro" id="IPR015424">
    <property type="entry name" value="PyrdxlP-dep_Trfase"/>
</dbReference>
<evidence type="ECO:0000313" key="14">
    <source>
        <dbReference type="EMBL" id="ADU29733.1"/>
    </source>
</evidence>
<keyword evidence="7 11" id="KW-0663">Pyridoxal phosphate</keyword>
<feature type="binding site" evidence="11">
    <location>
        <position position="101"/>
    </location>
    <ligand>
        <name>pyridoxal 5'-phosphate</name>
        <dbReference type="ChEBI" id="CHEBI:597326"/>
    </ligand>
</feature>
<keyword evidence="4 11" id="KW-0032">Aminotransferase</keyword>
<dbReference type="AlphaFoldDB" id="E6TUH7"/>
<feature type="modified residue" description="N6-(pyridoxal phosphate)lysine" evidence="11">
    <location>
        <position position="195"/>
    </location>
</feature>
<dbReference type="OrthoDB" id="9809412at2"/>
<dbReference type="InterPro" id="IPR015421">
    <property type="entry name" value="PyrdxlP-dep_Trfase_major"/>
</dbReference>
<evidence type="ECO:0000256" key="1">
    <source>
        <dbReference type="ARBA" id="ARBA00003483"/>
    </source>
</evidence>
<feature type="binding site" evidence="11">
    <location>
        <position position="171"/>
    </location>
    <ligand>
        <name>pyridoxal 5'-phosphate</name>
        <dbReference type="ChEBI" id="CHEBI:597326"/>
    </ligand>
</feature>
<evidence type="ECO:0000256" key="11">
    <source>
        <dbReference type="HAMAP-Rule" id="MF_00160"/>
    </source>
</evidence>
<evidence type="ECO:0000256" key="12">
    <source>
        <dbReference type="RuleBase" id="RU004505"/>
    </source>
</evidence>
<dbReference type="SUPFAM" id="SSF53383">
    <property type="entry name" value="PLP-dependent transferases"/>
    <property type="match status" value="1"/>
</dbReference>
<proteinExistence type="inferred from homology"/>
<evidence type="ECO:0000256" key="7">
    <source>
        <dbReference type="ARBA" id="ARBA00022898"/>
    </source>
</evidence>
<dbReference type="KEGG" id="bco:Bcell_1470"/>
<sequence length="359" mass="40062">MTIYNFNAGPSALPQEVIEKAQKSLFNFENSGLSVMEMSHRSPMYEEIHFGAISSIKEILNIPDDFEILLLQGGASMQFAMLPMNFLQSEQSAAYVLSGSWSEKALKEAGRIGDAYVLSSSKEDNYKSIPTIEFDSVKENTSYIHLTSNNTIFGTQWQELPEKQRTPIFVDASSDIFSKRINWNNVDVLYAGAQKNAGPSGVTVVIMRKTLLEQSNTSIPQILTYNTHAKADSLYHTPPTGSIYVLGLVMNWIKENGGIEGMESRASNKAALLYDVIDNSNQFYVGHALVNSRSLMNVTFRLSDENLEKKFLQEAKEFGFEGVKGHRSVGGCRASIYNAVPVDHVEKLAHFMKEFQNSH</sequence>
<dbReference type="PIRSF" id="PIRSF000525">
    <property type="entry name" value="SerC"/>
    <property type="match status" value="1"/>
</dbReference>
<dbReference type="Proteomes" id="UP000001401">
    <property type="component" value="Chromosome"/>
</dbReference>
<dbReference type="EC" id="2.6.1.52" evidence="11"/>
<evidence type="ECO:0000259" key="13">
    <source>
        <dbReference type="Pfam" id="PF00266"/>
    </source>
</evidence>
<dbReference type="RefSeq" id="WP_013488070.1">
    <property type="nucleotide sequence ID" value="NC_014829.1"/>
</dbReference>
<gene>
    <name evidence="11" type="primary">serC</name>
    <name evidence="14" type="ordered locus">Bcell_1470</name>
</gene>
<evidence type="ECO:0000313" key="15">
    <source>
        <dbReference type="Proteomes" id="UP000001401"/>
    </source>
</evidence>
<dbReference type="Gene3D" id="3.40.640.10">
    <property type="entry name" value="Type I PLP-dependent aspartate aminotransferase-like (Major domain)"/>
    <property type="match status" value="1"/>
</dbReference>
<dbReference type="HOGENOM" id="CLU_034866_0_2_9"/>
<keyword evidence="6 11" id="KW-0808">Transferase</keyword>
<evidence type="ECO:0000256" key="10">
    <source>
        <dbReference type="ARBA" id="ARBA00049007"/>
    </source>
</evidence>
<dbReference type="InterPro" id="IPR020578">
    <property type="entry name" value="Aminotrans_V_PyrdxlP_BS"/>
</dbReference>
<dbReference type="InterPro" id="IPR000192">
    <property type="entry name" value="Aminotrans_V_dom"/>
</dbReference>
<dbReference type="GO" id="GO:0004648">
    <property type="term" value="F:O-phospho-L-serine:2-oxoglutarate aminotransferase activity"/>
    <property type="evidence" value="ECO:0007669"/>
    <property type="project" value="UniProtKB-UniRule"/>
</dbReference>
<dbReference type="PROSITE" id="PS00595">
    <property type="entry name" value="AA_TRANSFER_CLASS_5"/>
    <property type="match status" value="1"/>
</dbReference>
<feature type="domain" description="Aminotransferase class V" evidence="13">
    <location>
        <begin position="3"/>
        <end position="348"/>
    </location>
</feature>
<dbReference type="GO" id="GO:0030170">
    <property type="term" value="F:pyridoxal phosphate binding"/>
    <property type="evidence" value="ECO:0007669"/>
    <property type="project" value="UniProtKB-UniRule"/>
</dbReference>
<dbReference type="InterPro" id="IPR022278">
    <property type="entry name" value="Pser_aminoTfrase"/>
</dbReference>
<dbReference type="InterPro" id="IPR015422">
    <property type="entry name" value="PyrdxlP-dep_Trfase_small"/>
</dbReference>
<dbReference type="NCBIfam" id="NF003764">
    <property type="entry name" value="PRK05355.1"/>
    <property type="match status" value="1"/>
</dbReference>
<comment type="function">
    <text evidence="1 11">Catalyzes the reversible conversion of 3-phosphohydroxypyruvate to phosphoserine and of 3-hydroxy-2-oxo-4-phosphonooxybutanoate to phosphohydroxythreonine.</text>
</comment>
<reference evidence="14 15" key="1">
    <citation type="submission" date="2010-12" db="EMBL/GenBank/DDBJ databases">
        <title>Complete sequence of Bacillus cellulosilyticus DSM 2522.</title>
        <authorList>
            <consortium name="US DOE Joint Genome Institute"/>
            <person name="Lucas S."/>
            <person name="Copeland A."/>
            <person name="Lapidus A."/>
            <person name="Cheng J.-F."/>
            <person name="Bruce D."/>
            <person name="Goodwin L."/>
            <person name="Pitluck S."/>
            <person name="Chertkov O."/>
            <person name="Detter J.C."/>
            <person name="Han C."/>
            <person name="Tapia R."/>
            <person name="Land M."/>
            <person name="Hauser L."/>
            <person name="Jeffries C."/>
            <person name="Kyrpides N."/>
            <person name="Ivanova N."/>
            <person name="Mikhailova N."/>
            <person name="Brumm P."/>
            <person name="Mead D."/>
            <person name="Woyke T."/>
        </authorList>
    </citation>
    <scope>NUCLEOTIDE SEQUENCE [LARGE SCALE GENOMIC DNA]</scope>
    <source>
        <strain evidence="15">ATCC 21833 / DSM 2522 / FERM P-1141 / JCM 9156 / N-4</strain>
    </source>
</reference>
<keyword evidence="8 11" id="KW-0718">Serine biosynthesis</keyword>
<comment type="catalytic activity">
    <reaction evidence="10 11 12">
        <text>O-phospho-L-serine + 2-oxoglutarate = 3-phosphooxypyruvate + L-glutamate</text>
        <dbReference type="Rhea" id="RHEA:14329"/>
        <dbReference type="ChEBI" id="CHEBI:16810"/>
        <dbReference type="ChEBI" id="CHEBI:18110"/>
        <dbReference type="ChEBI" id="CHEBI:29985"/>
        <dbReference type="ChEBI" id="CHEBI:57524"/>
        <dbReference type="EC" id="2.6.1.52"/>
    </reaction>
</comment>
<comment type="pathway">
    <text evidence="2 11 12">Amino-acid biosynthesis; L-serine biosynthesis; L-serine from 3-phospho-D-glycerate: step 2/3.</text>
</comment>
<name>E6TUH7_EVAC2</name>
<feature type="binding site" evidence="11">
    <location>
        <position position="151"/>
    </location>
    <ligand>
        <name>pyridoxal 5'-phosphate</name>
        <dbReference type="ChEBI" id="CHEBI:597326"/>
    </ligand>
</feature>
<dbReference type="PANTHER" id="PTHR43247">
    <property type="entry name" value="PHOSPHOSERINE AMINOTRANSFERASE"/>
    <property type="match status" value="1"/>
</dbReference>
<keyword evidence="5 11" id="KW-0028">Amino-acid biosynthesis</keyword>
<comment type="cofactor">
    <cofactor evidence="11">
        <name>pyridoxal 5'-phosphate</name>
        <dbReference type="ChEBI" id="CHEBI:597326"/>
    </cofactor>
    <text evidence="11">Binds 1 pyridoxal phosphate per subunit.</text>
</comment>
<comment type="subcellular location">
    <subcellularLocation>
        <location evidence="11">Cytoplasm</location>
    </subcellularLocation>
</comment>
<dbReference type="GO" id="GO:0005737">
    <property type="term" value="C:cytoplasm"/>
    <property type="evidence" value="ECO:0007669"/>
    <property type="project" value="UniProtKB-SubCell"/>
</dbReference>
<comment type="caution">
    <text evidence="11">Lacks conserved residue(s) required for the propagation of feature annotation.</text>
</comment>
<dbReference type="UniPathway" id="UPA00135">
    <property type="reaction ID" value="UER00197"/>
</dbReference>
<dbReference type="eggNOG" id="COG1932">
    <property type="taxonomic scope" value="Bacteria"/>
</dbReference>
<evidence type="ECO:0000256" key="6">
    <source>
        <dbReference type="ARBA" id="ARBA00022679"/>
    </source>
</evidence>
<dbReference type="Gene3D" id="3.90.1150.10">
    <property type="entry name" value="Aspartate Aminotransferase, domain 1"/>
    <property type="match status" value="1"/>
</dbReference>
<evidence type="ECO:0000256" key="4">
    <source>
        <dbReference type="ARBA" id="ARBA00022576"/>
    </source>
</evidence>
<feature type="binding site" evidence="11">
    <location>
        <position position="194"/>
    </location>
    <ligand>
        <name>pyridoxal 5'-phosphate</name>
        <dbReference type="ChEBI" id="CHEBI:597326"/>
    </ligand>
</feature>
<comment type="subunit">
    <text evidence="11">Homodimer.</text>
</comment>
<evidence type="ECO:0000256" key="8">
    <source>
        <dbReference type="ARBA" id="ARBA00023299"/>
    </source>
</evidence>
<dbReference type="EMBL" id="CP002394">
    <property type="protein sequence ID" value="ADU29733.1"/>
    <property type="molecule type" value="Genomic_DNA"/>
</dbReference>
<evidence type="ECO:0000256" key="3">
    <source>
        <dbReference type="ARBA" id="ARBA00006904"/>
    </source>
</evidence>
<dbReference type="FunFam" id="3.90.1150.10:FF:000006">
    <property type="entry name" value="Phosphoserine aminotransferase"/>
    <property type="match status" value="1"/>
</dbReference>
<comment type="similarity">
    <text evidence="3 11">Belongs to the class-V pyridoxal-phosphate-dependent aminotransferase family. SerC subfamily.</text>
</comment>
<dbReference type="Pfam" id="PF00266">
    <property type="entry name" value="Aminotran_5"/>
    <property type="match status" value="1"/>
</dbReference>
<dbReference type="GO" id="GO:0006564">
    <property type="term" value="P:L-serine biosynthetic process"/>
    <property type="evidence" value="ECO:0007669"/>
    <property type="project" value="UniProtKB-UniRule"/>
</dbReference>
<organism evidence="14 15">
    <name type="scientific">Evansella cellulosilytica (strain ATCC 21833 / DSM 2522 / FERM P-1141 / JCM 9156 / N-4)</name>
    <name type="common">Bacillus cellulosilyticus</name>
    <dbReference type="NCBI Taxonomy" id="649639"/>
    <lineage>
        <taxon>Bacteria</taxon>
        <taxon>Bacillati</taxon>
        <taxon>Bacillota</taxon>
        <taxon>Bacilli</taxon>
        <taxon>Bacillales</taxon>
        <taxon>Bacillaceae</taxon>
        <taxon>Evansella</taxon>
    </lineage>
</organism>
<dbReference type="FunFam" id="3.40.640.10:FF:000010">
    <property type="entry name" value="Phosphoserine aminotransferase"/>
    <property type="match status" value="1"/>
</dbReference>
<keyword evidence="15" id="KW-1185">Reference proteome</keyword>
<feature type="binding site" evidence="11">
    <location>
        <position position="41"/>
    </location>
    <ligand>
        <name>L-glutamate</name>
        <dbReference type="ChEBI" id="CHEBI:29985"/>
    </ligand>
</feature>
<dbReference type="NCBIfam" id="TIGR01364">
    <property type="entry name" value="serC_1"/>
    <property type="match status" value="1"/>
</dbReference>
<evidence type="ECO:0000256" key="5">
    <source>
        <dbReference type="ARBA" id="ARBA00022605"/>
    </source>
</evidence>
<evidence type="ECO:0000256" key="2">
    <source>
        <dbReference type="ARBA" id="ARBA00005099"/>
    </source>
</evidence>
<protein>
    <recommendedName>
        <fullName evidence="11">Phosphoserine aminotransferase</fullName>
        <ecNumber evidence="11">2.6.1.52</ecNumber>
    </recommendedName>
    <alternativeName>
        <fullName evidence="11">Phosphohydroxythreonine aminotransferase</fullName>
        <shortName evidence="11">PSAT</shortName>
    </alternativeName>
</protein>